<dbReference type="RefSeq" id="WP_154543332.1">
    <property type="nucleotide sequence ID" value="NZ_VUMY01000003.1"/>
</dbReference>
<comment type="caution">
    <text evidence="1">The sequence shown here is derived from an EMBL/GenBank/DDBJ whole genome shotgun (WGS) entry which is preliminary data.</text>
</comment>
<dbReference type="AlphaFoldDB" id="A0A7K0K0U1"/>
<organism evidence="1 2">
    <name type="scientific">Mobiluncus porci</name>
    <dbReference type="NCBI Taxonomy" id="2652278"/>
    <lineage>
        <taxon>Bacteria</taxon>
        <taxon>Bacillati</taxon>
        <taxon>Actinomycetota</taxon>
        <taxon>Actinomycetes</taxon>
        <taxon>Actinomycetales</taxon>
        <taxon>Actinomycetaceae</taxon>
        <taxon>Mobiluncus</taxon>
    </lineage>
</organism>
<reference evidence="1 2" key="1">
    <citation type="submission" date="2019-08" db="EMBL/GenBank/DDBJ databases">
        <title>In-depth cultivation of the pig gut microbiome towards novel bacterial diversity and tailored functional studies.</title>
        <authorList>
            <person name="Wylensek D."/>
            <person name="Hitch T.C.A."/>
            <person name="Clavel T."/>
        </authorList>
    </citation>
    <scope>NUCLEOTIDE SEQUENCE [LARGE SCALE GENOMIC DNA]</scope>
    <source>
        <strain evidence="1 2">RF-GAM-744-WT-7</strain>
    </source>
</reference>
<name>A0A7K0K0U1_9ACTO</name>
<evidence type="ECO:0000313" key="1">
    <source>
        <dbReference type="EMBL" id="MST49038.1"/>
    </source>
</evidence>
<keyword evidence="2" id="KW-1185">Reference proteome</keyword>
<sequence>MEFKESAFKHGYNRDEIAHAMRNAWRILDLDEGVTLFLGPTMSGNILEILTNRDGAVFHAMSARPKFFQ</sequence>
<gene>
    <name evidence="1" type="ORF">FYJ63_02020</name>
</gene>
<protein>
    <submittedName>
        <fullName evidence="1">Uncharacterized protein</fullName>
    </submittedName>
</protein>
<proteinExistence type="predicted"/>
<accession>A0A7K0K0U1</accession>
<dbReference type="Proteomes" id="UP000442535">
    <property type="component" value="Unassembled WGS sequence"/>
</dbReference>
<dbReference type="EMBL" id="VUMY01000003">
    <property type="protein sequence ID" value="MST49038.1"/>
    <property type="molecule type" value="Genomic_DNA"/>
</dbReference>
<evidence type="ECO:0000313" key="2">
    <source>
        <dbReference type="Proteomes" id="UP000442535"/>
    </source>
</evidence>